<dbReference type="Gene3D" id="3.30.930.10">
    <property type="entry name" value="Bira Bifunctional Protein, Domain 2"/>
    <property type="match status" value="1"/>
</dbReference>
<dbReference type="GO" id="GO:0033819">
    <property type="term" value="F:lipoyl(octanoyl) transferase activity"/>
    <property type="evidence" value="ECO:0007669"/>
    <property type="project" value="UniProtKB-EC"/>
</dbReference>
<protein>
    <recommendedName>
        <fullName evidence="5 6">Octanoyltransferase</fullName>
        <ecNumber evidence="5 6">2.3.1.181</ecNumber>
    </recommendedName>
    <alternativeName>
        <fullName evidence="5">Lipoate-protein ligase B</fullName>
    </alternativeName>
    <alternativeName>
        <fullName evidence="5">Lipoyl/octanoyl transferase</fullName>
    </alternativeName>
    <alternativeName>
        <fullName evidence="5">Octanoyl-[acyl-carrier-protein]-protein N-octanoyltransferase</fullName>
    </alternativeName>
</protein>
<evidence type="ECO:0000256" key="9">
    <source>
        <dbReference type="PIRSR" id="PIRSR016262-3"/>
    </source>
</evidence>
<dbReference type="HAMAP" id="MF_00013">
    <property type="entry name" value="LipB"/>
    <property type="match status" value="1"/>
</dbReference>
<accession>A0A0M8KBL6</accession>
<feature type="domain" description="BPL/LPL catalytic" evidence="10">
    <location>
        <begin position="35"/>
        <end position="246"/>
    </location>
</feature>
<comment type="miscellaneous">
    <text evidence="5">In the reaction, the free carboxyl group of octanoic acid is attached via an amide linkage to the epsilon-amino group of a specific lysine residue of lipoyl domains of lipoate-dependent enzymes.</text>
</comment>
<comment type="function">
    <text evidence="4 5 6">Catalyzes the transfer of endogenously produced octanoic acid from octanoyl-acyl-carrier-protein onto the lipoyl domains of lipoate-dependent enzymes. Lipoyl-ACP can also act as a substrate although octanoyl-ACP is likely to be the physiological substrate.</text>
</comment>
<dbReference type="GO" id="GO:0009249">
    <property type="term" value="P:protein lipoylation"/>
    <property type="evidence" value="ECO:0007669"/>
    <property type="project" value="InterPro"/>
</dbReference>
<dbReference type="Proteomes" id="UP000037784">
    <property type="component" value="Unassembled WGS sequence"/>
</dbReference>
<comment type="subcellular location">
    <subcellularLocation>
        <location evidence="5">Cytoplasm</location>
    </subcellularLocation>
</comment>
<evidence type="ECO:0000256" key="5">
    <source>
        <dbReference type="HAMAP-Rule" id="MF_00013"/>
    </source>
</evidence>
<comment type="similarity">
    <text evidence="5 6">Belongs to the LipB family.</text>
</comment>
<keyword evidence="12" id="KW-1185">Reference proteome</keyword>
<dbReference type="PANTHER" id="PTHR10993:SF7">
    <property type="entry name" value="LIPOYLTRANSFERASE 2, MITOCHONDRIAL-RELATED"/>
    <property type="match status" value="1"/>
</dbReference>
<dbReference type="PANTHER" id="PTHR10993">
    <property type="entry name" value="OCTANOYLTRANSFERASE"/>
    <property type="match status" value="1"/>
</dbReference>
<evidence type="ECO:0000313" key="12">
    <source>
        <dbReference type="Proteomes" id="UP000037784"/>
    </source>
</evidence>
<dbReference type="InterPro" id="IPR020605">
    <property type="entry name" value="Octanoyltransferase_CS"/>
</dbReference>
<evidence type="ECO:0000256" key="2">
    <source>
        <dbReference type="ARBA" id="ARBA00022679"/>
    </source>
</evidence>
<keyword evidence="2 5" id="KW-0808">Transferase</keyword>
<dbReference type="InParanoid" id="A0A0M8KBL6"/>
<dbReference type="EMBL" id="BBZA01000258">
    <property type="protein sequence ID" value="GAP64409.1"/>
    <property type="molecule type" value="Genomic_DNA"/>
</dbReference>
<feature type="binding site" evidence="5 8">
    <location>
        <begin position="80"/>
        <end position="87"/>
    </location>
    <ligand>
        <name>substrate</name>
    </ligand>
</feature>
<organism evidence="11 12">
    <name type="scientific">Ardenticatena maritima</name>
    <dbReference type="NCBI Taxonomy" id="872965"/>
    <lineage>
        <taxon>Bacteria</taxon>
        <taxon>Bacillati</taxon>
        <taxon>Chloroflexota</taxon>
        <taxon>Ardenticatenia</taxon>
        <taxon>Ardenticatenales</taxon>
        <taxon>Ardenticatenaceae</taxon>
        <taxon>Ardenticatena</taxon>
    </lineage>
</organism>
<dbReference type="InterPro" id="IPR004143">
    <property type="entry name" value="BPL_LPL_catalytic"/>
</dbReference>
<evidence type="ECO:0000256" key="6">
    <source>
        <dbReference type="PIRNR" id="PIRNR016262"/>
    </source>
</evidence>
<feature type="binding site" evidence="5 8">
    <location>
        <begin position="189"/>
        <end position="191"/>
    </location>
    <ligand>
        <name>substrate</name>
    </ligand>
</feature>
<dbReference type="STRING" id="872965.SE16_03390"/>
<dbReference type="PROSITE" id="PS51733">
    <property type="entry name" value="BPL_LPL_CATALYTIC"/>
    <property type="match status" value="1"/>
</dbReference>
<feature type="active site" description="Acyl-thioester intermediate" evidence="5 7">
    <location>
        <position position="207"/>
    </location>
</feature>
<proteinExistence type="inferred from homology"/>
<name>A0A0M8KBL6_9CHLR</name>
<reference evidence="12" key="2">
    <citation type="submission" date="2015-08" db="EMBL/GenBank/DDBJ databases">
        <title>Draft Genome Sequence of a Heterotrophic Facultative Anaerobic Bacterium Ardenticatena maritima Strain 110S.</title>
        <authorList>
            <person name="Kawaichi S."/>
            <person name="Yoshida T."/>
            <person name="Sako Y."/>
            <person name="Nakamura R."/>
        </authorList>
    </citation>
    <scope>NUCLEOTIDE SEQUENCE [LARGE SCALE GENOMIC DNA]</scope>
    <source>
        <strain evidence="12">110S</strain>
    </source>
</reference>
<comment type="catalytic activity">
    <reaction evidence="5 6">
        <text>octanoyl-[ACP] + L-lysyl-[protein] = N(6)-octanoyl-L-lysyl-[protein] + holo-[ACP] + H(+)</text>
        <dbReference type="Rhea" id="RHEA:17665"/>
        <dbReference type="Rhea" id="RHEA-COMP:9636"/>
        <dbReference type="Rhea" id="RHEA-COMP:9685"/>
        <dbReference type="Rhea" id="RHEA-COMP:9752"/>
        <dbReference type="Rhea" id="RHEA-COMP:9928"/>
        <dbReference type="ChEBI" id="CHEBI:15378"/>
        <dbReference type="ChEBI" id="CHEBI:29969"/>
        <dbReference type="ChEBI" id="CHEBI:64479"/>
        <dbReference type="ChEBI" id="CHEBI:78463"/>
        <dbReference type="ChEBI" id="CHEBI:78809"/>
        <dbReference type="EC" id="2.3.1.181"/>
    </reaction>
</comment>
<dbReference type="Pfam" id="PF21948">
    <property type="entry name" value="LplA-B_cat"/>
    <property type="match status" value="1"/>
</dbReference>
<sequence>MRMREPLWVVDLGRIRYGEALDLQRRLVATKIAQRETPDVLFVLEHPPVITLGRNAREENIVTPRETLEAMGFDIFHVERGGDVTYHGPGQLVGYPILDLHRVPKPKDVGWFVWAMQEAVIRALARYGITGERIEKVIGVWVRGRELPPLDDSFDEATRAALAAAVTQFSDRKIAAIGARIKEWVSYHGFALNVNTDLRHFDLIVPCGLRDRGVTSMQAELGREIPMGEIKPVVARTFAEVMEREIEWHTLDDVVPFLASEPIHG</sequence>
<dbReference type="NCBIfam" id="TIGR00214">
    <property type="entry name" value="lipB"/>
    <property type="match status" value="1"/>
</dbReference>
<gene>
    <name evidence="5 11" type="primary">lipB</name>
    <name evidence="11" type="ORF">ARMA_2832</name>
</gene>
<dbReference type="NCBIfam" id="NF010925">
    <property type="entry name" value="PRK14345.1"/>
    <property type="match status" value="1"/>
</dbReference>
<keyword evidence="5" id="KW-0963">Cytoplasm</keyword>
<evidence type="ECO:0000256" key="8">
    <source>
        <dbReference type="PIRSR" id="PIRSR016262-2"/>
    </source>
</evidence>
<dbReference type="SUPFAM" id="SSF55681">
    <property type="entry name" value="Class II aaRS and biotin synthetases"/>
    <property type="match status" value="1"/>
</dbReference>
<dbReference type="PIRSF" id="PIRSF016262">
    <property type="entry name" value="LPLase"/>
    <property type="match status" value="1"/>
</dbReference>
<evidence type="ECO:0000256" key="1">
    <source>
        <dbReference type="ARBA" id="ARBA00004821"/>
    </source>
</evidence>
<comment type="pathway">
    <text evidence="1 5 6">Protein modification; protein lipoylation via endogenous pathway; protein N(6)-(lipoyl)lysine from octanoyl-[acyl-carrier-protein]: step 1/2.</text>
</comment>
<evidence type="ECO:0000256" key="3">
    <source>
        <dbReference type="ARBA" id="ARBA00023315"/>
    </source>
</evidence>
<evidence type="ECO:0000256" key="7">
    <source>
        <dbReference type="PIRSR" id="PIRSR016262-1"/>
    </source>
</evidence>
<reference evidence="11 12" key="1">
    <citation type="journal article" date="2015" name="Genome Announc.">
        <title>Draft Genome Sequence of a Heterotrophic Facultative Anaerobic Thermophilic Bacterium, Ardenticatena maritima Strain 110ST.</title>
        <authorList>
            <person name="Kawaichi S."/>
            <person name="Yoshida T."/>
            <person name="Sako Y."/>
            <person name="Nakamura R."/>
        </authorList>
    </citation>
    <scope>NUCLEOTIDE SEQUENCE [LARGE SCALE GENOMIC DNA]</scope>
    <source>
        <strain evidence="11 12">110S</strain>
    </source>
</reference>
<comment type="caution">
    <text evidence="11">The sequence shown here is derived from an EMBL/GenBank/DDBJ whole genome shotgun (WGS) entry which is preliminary data.</text>
</comment>
<evidence type="ECO:0000256" key="4">
    <source>
        <dbReference type="ARBA" id="ARBA00024732"/>
    </source>
</evidence>
<dbReference type="AlphaFoldDB" id="A0A0M8KBL6"/>
<dbReference type="EC" id="2.3.1.181" evidence="5 6"/>
<dbReference type="InterPro" id="IPR045864">
    <property type="entry name" value="aa-tRNA-synth_II/BPL/LPL"/>
</dbReference>
<dbReference type="CDD" id="cd16444">
    <property type="entry name" value="LipB"/>
    <property type="match status" value="1"/>
</dbReference>
<feature type="binding site" evidence="5 8">
    <location>
        <begin position="176"/>
        <end position="178"/>
    </location>
    <ligand>
        <name>substrate</name>
    </ligand>
</feature>
<dbReference type="UniPathway" id="UPA00538">
    <property type="reaction ID" value="UER00592"/>
</dbReference>
<keyword evidence="3 5" id="KW-0012">Acyltransferase</keyword>
<evidence type="ECO:0000259" key="10">
    <source>
        <dbReference type="PROSITE" id="PS51733"/>
    </source>
</evidence>
<dbReference type="InterPro" id="IPR000544">
    <property type="entry name" value="Octanoyltransferase"/>
</dbReference>
<dbReference type="PROSITE" id="PS01313">
    <property type="entry name" value="LIPB"/>
    <property type="match status" value="1"/>
</dbReference>
<evidence type="ECO:0000313" key="11">
    <source>
        <dbReference type="EMBL" id="GAP64409.1"/>
    </source>
</evidence>
<feature type="site" description="Lowers pKa of active site Cys" evidence="5 9">
    <location>
        <position position="173"/>
    </location>
</feature>
<dbReference type="GO" id="GO:0005737">
    <property type="term" value="C:cytoplasm"/>
    <property type="evidence" value="ECO:0007669"/>
    <property type="project" value="UniProtKB-SubCell"/>
</dbReference>